<sequence length="95" mass="10726">MYNIQDRDKLALFNSSNVIGNFNDSSICIFALLPVDRYCTNLEHFVMFEFLFNVVVFRRSLKPAQATGHDTTVFDVGTEFECVLTDLLAALVIAV</sequence>
<organism evidence="1 2">
    <name type="scientific">Romanomermis culicivorax</name>
    <name type="common">Nematode worm</name>
    <dbReference type="NCBI Taxonomy" id="13658"/>
    <lineage>
        <taxon>Eukaryota</taxon>
        <taxon>Metazoa</taxon>
        <taxon>Ecdysozoa</taxon>
        <taxon>Nematoda</taxon>
        <taxon>Enoplea</taxon>
        <taxon>Dorylaimia</taxon>
        <taxon>Mermithida</taxon>
        <taxon>Mermithoidea</taxon>
        <taxon>Mermithidae</taxon>
        <taxon>Romanomermis</taxon>
    </lineage>
</organism>
<accession>A0A915JGC3</accession>
<name>A0A915JGC3_ROMCU</name>
<dbReference type="Proteomes" id="UP000887565">
    <property type="component" value="Unplaced"/>
</dbReference>
<dbReference type="AlphaFoldDB" id="A0A915JGC3"/>
<proteinExistence type="predicted"/>
<reference evidence="2" key="1">
    <citation type="submission" date="2022-11" db="UniProtKB">
        <authorList>
            <consortium name="WormBaseParasite"/>
        </authorList>
    </citation>
    <scope>IDENTIFICATION</scope>
</reference>
<protein>
    <submittedName>
        <fullName evidence="2">Uncharacterized protein</fullName>
    </submittedName>
</protein>
<dbReference type="WBParaSite" id="nRc.2.0.1.t25354-RA">
    <property type="protein sequence ID" value="nRc.2.0.1.t25354-RA"/>
    <property type="gene ID" value="nRc.2.0.1.g25354"/>
</dbReference>
<evidence type="ECO:0000313" key="2">
    <source>
        <dbReference type="WBParaSite" id="nRc.2.0.1.t25354-RA"/>
    </source>
</evidence>
<evidence type="ECO:0000313" key="1">
    <source>
        <dbReference type="Proteomes" id="UP000887565"/>
    </source>
</evidence>
<keyword evidence="1" id="KW-1185">Reference proteome</keyword>